<protein>
    <submittedName>
        <fullName evidence="8">Unannotated protein</fullName>
    </submittedName>
</protein>
<keyword evidence="2" id="KW-1003">Cell membrane</keyword>
<evidence type="ECO:0000256" key="6">
    <source>
        <dbReference type="ARBA" id="ARBA00023136"/>
    </source>
</evidence>
<gene>
    <name evidence="8" type="ORF">UFOPK2975_00012</name>
</gene>
<feature type="transmembrane region" description="Helical" evidence="7">
    <location>
        <begin position="308"/>
        <end position="328"/>
    </location>
</feature>
<feature type="transmembrane region" description="Helical" evidence="7">
    <location>
        <begin position="202"/>
        <end position="224"/>
    </location>
</feature>
<feature type="transmembrane region" description="Helical" evidence="7">
    <location>
        <begin position="381"/>
        <end position="401"/>
    </location>
</feature>
<comment type="subcellular location">
    <subcellularLocation>
        <location evidence="1">Cell membrane</location>
        <topology evidence="1">Multi-pass membrane protein</topology>
    </subcellularLocation>
</comment>
<feature type="transmembrane region" description="Helical" evidence="7">
    <location>
        <begin position="277"/>
        <end position="296"/>
    </location>
</feature>
<evidence type="ECO:0000256" key="2">
    <source>
        <dbReference type="ARBA" id="ARBA00022475"/>
    </source>
</evidence>
<evidence type="ECO:0000256" key="3">
    <source>
        <dbReference type="ARBA" id="ARBA00022679"/>
    </source>
</evidence>
<dbReference type="GO" id="GO:0005886">
    <property type="term" value="C:plasma membrane"/>
    <property type="evidence" value="ECO:0007669"/>
    <property type="project" value="UniProtKB-SubCell"/>
</dbReference>
<accession>A0A6J6WHQ8</accession>
<proteinExistence type="predicted"/>
<dbReference type="EMBL" id="CAFAAG010000001">
    <property type="protein sequence ID" value="CAB4782804.1"/>
    <property type="molecule type" value="Genomic_DNA"/>
</dbReference>
<keyword evidence="4 7" id="KW-0812">Transmembrane</keyword>
<dbReference type="GO" id="GO:0016758">
    <property type="term" value="F:hexosyltransferase activity"/>
    <property type="evidence" value="ECO:0007669"/>
    <property type="project" value="InterPro"/>
</dbReference>
<keyword evidence="3" id="KW-0808">Transferase</keyword>
<feature type="transmembrane region" description="Helical" evidence="7">
    <location>
        <begin position="174"/>
        <end position="195"/>
    </location>
</feature>
<reference evidence="8" key="1">
    <citation type="submission" date="2020-05" db="EMBL/GenBank/DDBJ databases">
        <authorList>
            <person name="Chiriac C."/>
            <person name="Salcher M."/>
            <person name="Ghai R."/>
            <person name="Kavagutti S V."/>
        </authorList>
    </citation>
    <scope>NUCLEOTIDE SEQUENCE</scope>
</reference>
<keyword evidence="5 7" id="KW-1133">Transmembrane helix</keyword>
<sequence>MATHRPIDRLTEFCVKGTLLAFLFYIAFRSDSRYPFNTFLFRPDERFGDFYKNYAQWNLRYGAESLDYVRAETGPSLQPIWDLTSFIFGLIPGKKTALVIYEICSLVSLVIAFYWSLKKVSPSIKNLLIKVSALICFSYPVIFCLDRGNLEWLSAVFLMVALVTDSDKPKISSIALALSICVKPWAAFILPWYLIKRRWADFARVTSVCASLMLVVSLFIRRFYGISPLDRPFATFENYLHYQNTMVDKNFGLPFGHSLFGLIKYILYRTINEIPDWFTFAYLLFAVGFLGFILYLNLRLRVSGIDAYYPLIIASCLLPWVSADYKLLNIMACGMLVHGVRPTAASLIQKINLVFFALLLVPKSFISLGSSSPHIDSSVSISILVTPVILMLLIALHYMVIIEHEKTTL</sequence>
<feature type="transmembrane region" description="Helical" evidence="7">
    <location>
        <begin position="127"/>
        <end position="145"/>
    </location>
</feature>
<evidence type="ECO:0000256" key="7">
    <source>
        <dbReference type="SAM" id="Phobius"/>
    </source>
</evidence>
<dbReference type="AlphaFoldDB" id="A0A6J6WHQ8"/>
<evidence type="ECO:0000313" key="8">
    <source>
        <dbReference type="EMBL" id="CAB4782804.1"/>
    </source>
</evidence>
<keyword evidence="6 7" id="KW-0472">Membrane</keyword>
<evidence type="ECO:0000256" key="5">
    <source>
        <dbReference type="ARBA" id="ARBA00022989"/>
    </source>
</evidence>
<feature type="transmembrane region" description="Helical" evidence="7">
    <location>
        <begin position="251"/>
        <end position="268"/>
    </location>
</feature>
<evidence type="ECO:0000256" key="1">
    <source>
        <dbReference type="ARBA" id="ARBA00004651"/>
    </source>
</evidence>
<evidence type="ECO:0000256" key="4">
    <source>
        <dbReference type="ARBA" id="ARBA00022692"/>
    </source>
</evidence>
<dbReference type="Pfam" id="PF09594">
    <property type="entry name" value="GT87"/>
    <property type="match status" value="1"/>
</dbReference>
<organism evidence="8">
    <name type="scientific">freshwater metagenome</name>
    <dbReference type="NCBI Taxonomy" id="449393"/>
    <lineage>
        <taxon>unclassified sequences</taxon>
        <taxon>metagenomes</taxon>
        <taxon>ecological metagenomes</taxon>
    </lineage>
</organism>
<name>A0A6J6WHQ8_9ZZZZ</name>
<feature type="transmembrane region" description="Helical" evidence="7">
    <location>
        <begin position="12"/>
        <end position="28"/>
    </location>
</feature>
<feature type="transmembrane region" description="Helical" evidence="7">
    <location>
        <begin position="98"/>
        <end position="115"/>
    </location>
</feature>
<dbReference type="InterPro" id="IPR018584">
    <property type="entry name" value="GT87"/>
</dbReference>